<keyword evidence="5" id="KW-0862">Zinc</keyword>
<dbReference type="Pfam" id="PF00096">
    <property type="entry name" value="zf-C2H2"/>
    <property type="match status" value="2"/>
</dbReference>
<evidence type="ECO:0000256" key="5">
    <source>
        <dbReference type="ARBA" id="ARBA00022833"/>
    </source>
</evidence>
<dbReference type="GO" id="GO:0005634">
    <property type="term" value="C:nucleus"/>
    <property type="evidence" value="ECO:0007669"/>
    <property type="project" value="UniProtKB-SubCell"/>
</dbReference>
<dbReference type="HOGENOM" id="CLU_083654_0_0_1"/>
<evidence type="ECO:0000259" key="9">
    <source>
        <dbReference type="PROSITE" id="PS50157"/>
    </source>
</evidence>
<dbReference type="PROSITE" id="PS00028">
    <property type="entry name" value="ZINC_FINGER_C2H2_1"/>
    <property type="match status" value="2"/>
</dbReference>
<dbReference type="InterPro" id="IPR051059">
    <property type="entry name" value="VerF-like"/>
</dbReference>
<comment type="subcellular location">
    <subcellularLocation>
        <location evidence="1">Nucleus</location>
    </subcellularLocation>
</comment>
<dbReference type="EMBL" id="AOGT01000801">
    <property type="protein sequence ID" value="EMG49127.1"/>
    <property type="molecule type" value="Genomic_DNA"/>
</dbReference>
<keyword evidence="2" id="KW-0479">Metal-binding</keyword>
<dbReference type="GO" id="GO:0008270">
    <property type="term" value="F:zinc ion binding"/>
    <property type="evidence" value="ECO:0007669"/>
    <property type="project" value="UniProtKB-KW"/>
</dbReference>
<organism evidence="10 11">
    <name type="scientific">Candida maltosa (strain Xu316)</name>
    <name type="common">Yeast</name>
    <dbReference type="NCBI Taxonomy" id="1245528"/>
    <lineage>
        <taxon>Eukaryota</taxon>
        <taxon>Fungi</taxon>
        <taxon>Dikarya</taxon>
        <taxon>Ascomycota</taxon>
        <taxon>Saccharomycotina</taxon>
        <taxon>Pichiomycetes</taxon>
        <taxon>Debaryomycetaceae</taxon>
        <taxon>Candida/Lodderomyces clade</taxon>
        <taxon>Candida</taxon>
    </lineage>
</organism>
<accession>M3HNU4</accession>
<dbReference type="GO" id="GO:0000978">
    <property type="term" value="F:RNA polymerase II cis-regulatory region sequence-specific DNA binding"/>
    <property type="evidence" value="ECO:0007669"/>
    <property type="project" value="InterPro"/>
</dbReference>
<dbReference type="Proteomes" id="UP000011777">
    <property type="component" value="Unassembled WGS sequence"/>
</dbReference>
<evidence type="ECO:0000256" key="4">
    <source>
        <dbReference type="ARBA" id="ARBA00022771"/>
    </source>
</evidence>
<proteinExistence type="predicted"/>
<dbReference type="Gene3D" id="3.30.160.60">
    <property type="entry name" value="Classic Zinc Finger"/>
    <property type="match status" value="2"/>
</dbReference>
<name>M3HNU4_CANMX</name>
<evidence type="ECO:0000256" key="3">
    <source>
        <dbReference type="ARBA" id="ARBA00022737"/>
    </source>
</evidence>
<feature type="domain" description="C2H2-type" evidence="9">
    <location>
        <begin position="60"/>
        <end position="88"/>
    </location>
</feature>
<dbReference type="InterPro" id="IPR013087">
    <property type="entry name" value="Znf_C2H2_type"/>
</dbReference>
<evidence type="ECO:0000313" key="10">
    <source>
        <dbReference type="EMBL" id="EMG49127.1"/>
    </source>
</evidence>
<keyword evidence="4 7" id="KW-0863">Zinc-finger</keyword>
<dbReference type="SMART" id="SM00355">
    <property type="entry name" value="ZnF_C2H2"/>
    <property type="match status" value="2"/>
</dbReference>
<evidence type="ECO:0000256" key="8">
    <source>
        <dbReference type="SAM" id="MobiDB-lite"/>
    </source>
</evidence>
<dbReference type="OrthoDB" id="10018191at2759"/>
<evidence type="ECO:0000256" key="7">
    <source>
        <dbReference type="PROSITE-ProRule" id="PRU00042"/>
    </source>
</evidence>
<feature type="compositionally biased region" description="Basic and acidic residues" evidence="8">
    <location>
        <begin position="195"/>
        <end position="205"/>
    </location>
</feature>
<dbReference type="SUPFAM" id="SSF57667">
    <property type="entry name" value="beta-beta-alpha zinc fingers"/>
    <property type="match status" value="1"/>
</dbReference>
<evidence type="ECO:0000256" key="2">
    <source>
        <dbReference type="ARBA" id="ARBA00022723"/>
    </source>
</evidence>
<dbReference type="AlphaFoldDB" id="M3HNU4"/>
<sequence length="217" mass="23907">MNSPTSPVSPSLSTSTLVAQSSSSPLEPSLSNNSTMSDDSNSSVSSNYGTKTPSGNARIYNCTLCQRAFTREEHLTRHTLSTHNKLKPFTCGICTRPFSRRDLLLRHAKNLHQGSEMAVSRIRKSYKHSKDKSNNNNKLSQEDIKSEGDESDNGFDGTNYSVTSRTIKKSSSTDSTSTPIPTTTSPSKPKTKTPRQIEDFDTPEKKRIKISVNMLVS</sequence>
<dbReference type="PANTHER" id="PTHR40626:SF28">
    <property type="entry name" value="REGULATORY PROTEIN ADR1"/>
    <property type="match status" value="1"/>
</dbReference>
<dbReference type="PROSITE" id="PS50157">
    <property type="entry name" value="ZINC_FINGER_C2H2_2"/>
    <property type="match status" value="2"/>
</dbReference>
<dbReference type="InterPro" id="IPR036236">
    <property type="entry name" value="Znf_C2H2_sf"/>
</dbReference>
<keyword evidence="11" id="KW-1185">Reference proteome</keyword>
<feature type="compositionally biased region" description="Low complexity" evidence="8">
    <location>
        <begin position="1"/>
        <end position="47"/>
    </location>
</feature>
<keyword evidence="3" id="KW-0677">Repeat</keyword>
<dbReference type="OMA" id="PRIYNCK"/>
<comment type="caution">
    <text evidence="10">The sequence shown here is derived from an EMBL/GenBank/DDBJ whole genome shotgun (WGS) entry which is preliminary data.</text>
</comment>
<dbReference type="eggNOG" id="KOG1721">
    <property type="taxonomic scope" value="Eukaryota"/>
</dbReference>
<dbReference type="GO" id="GO:0000785">
    <property type="term" value="C:chromatin"/>
    <property type="evidence" value="ECO:0007669"/>
    <property type="project" value="TreeGrafter"/>
</dbReference>
<gene>
    <name evidence="10" type="ORF">G210_0176</name>
</gene>
<keyword evidence="6" id="KW-0539">Nucleus</keyword>
<feature type="domain" description="C2H2-type" evidence="9">
    <location>
        <begin position="89"/>
        <end position="117"/>
    </location>
</feature>
<evidence type="ECO:0000256" key="6">
    <source>
        <dbReference type="ARBA" id="ARBA00023242"/>
    </source>
</evidence>
<feature type="compositionally biased region" description="Low complexity" evidence="8">
    <location>
        <begin position="163"/>
        <end position="188"/>
    </location>
</feature>
<protein>
    <recommendedName>
        <fullName evidence="9">C2H2-type domain-containing protein</fullName>
    </recommendedName>
</protein>
<reference evidence="10 11" key="1">
    <citation type="submission" date="2013-02" db="EMBL/GenBank/DDBJ databases">
        <title>Genome sequence of Candida maltosa Xu316, a potential industrial strain for xylitol and ethanol production.</title>
        <authorList>
            <person name="Yu J."/>
            <person name="Wang Q."/>
            <person name="Geng X."/>
            <person name="Bao W."/>
            <person name="He P."/>
            <person name="Cai J."/>
        </authorList>
    </citation>
    <scope>NUCLEOTIDE SEQUENCE [LARGE SCALE GENOMIC DNA]</scope>
    <source>
        <strain evidence="11">Xu316</strain>
    </source>
</reference>
<dbReference type="STRING" id="1245528.M3HNU4"/>
<dbReference type="GO" id="GO:0000981">
    <property type="term" value="F:DNA-binding transcription factor activity, RNA polymerase II-specific"/>
    <property type="evidence" value="ECO:0007669"/>
    <property type="project" value="InterPro"/>
</dbReference>
<evidence type="ECO:0000313" key="11">
    <source>
        <dbReference type="Proteomes" id="UP000011777"/>
    </source>
</evidence>
<feature type="region of interest" description="Disordered" evidence="8">
    <location>
        <begin position="1"/>
        <end position="52"/>
    </location>
</feature>
<dbReference type="PANTHER" id="PTHR40626">
    <property type="entry name" value="MIP31509P"/>
    <property type="match status" value="1"/>
</dbReference>
<feature type="compositionally biased region" description="Basic residues" evidence="8">
    <location>
        <begin position="121"/>
        <end position="130"/>
    </location>
</feature>
<evidence type="ECO:0000256" key="1">
    <source>
        <dbReference type="ARBA" id="ARBA00004123"/>
    </source>
</evidence>
<feature type="region of interest" description="Disordered" evidence="8">
    <location>
        <begin position="113"/>
        <end position="205"/>
    </location>
</feature>